<evidence type="ECO:0000313" key="1">
    <source>
        <dbReference type="EMBL" id="KAJ8115178.1"/>
    </source>
</evidence>
<reference evidence="1" key="1">
    <citation type="submission" date="2022-11" db="EMBL/GenBank/DDBJ databases">
        <title>Genome Sequence of Nemania bipapillata.</title>
        <authorList>
            <person name="Buettner E."/>
        </authorList>
    </citation>
    <scope>NUCLEOTIDE SEQUENCE</scope>
    <source>
        <strain evidence="1">CP14</strain>
    </source>
</reference>
<dbReference type="EMBL" id="JAPESX010001329">
    <property type="protein sequence ID" value="KAJ8115178.1"/>
    <property type="molecule type" value="Genomic_DNA"/>
</dbReference>
<gene>
    <name evidence="1" type="ORF">ONZ43_g4730</name>
</gene>
<sequence length="370" mass="41683">MTVTPLRNDRLWHPSRGISFSPSPAPLASAAQGSRNMARVSAGVSYQHHNITTAASVGTQREEEAWATAVVQQATLPSPSLQEPAEHAGGHPLVQVTVEMEEEGAAVVAAEEPERKMTNKPPPPVFEYKMVDDLFYAAKKSPPGSPESFWSYTLYRSMTEEGSPQRVKVHYCRSKHTMERVCKQYFMNEKILGFDLEWMSDATRFHGLKRNVSLIQLASPSRIGLFHVALFANSEDMVGPSFRSLMEDPEVTKLGVSIKGDTTRLRNFLDIHSQGLIELSNLYKLVKYSKSREYDKINRRLVPLATQVEEYLHLPLFKGQDVRSSDWSKPLTIDQVLCKFHPMYVIGIGALTTCQIRDLMLTPEYNSTQH</sequence>
<accession>A0ACC2IJ37</accession>
<comment type="caution">
    <text evidence="1">The sequence shown here is derived from an EMBL/GenBank/DDBJ whole genome shotgun (WGS) entry which is preliminary data.</text>
</comment>
<protein>
    <submittedName>
        <fullName evidence="1">Uncharacterized protein</fullName>
    </submittedName>
</protein>
<dbReference type="Proteomes" id="UP001153334">
    <property type="component" value="Unassembled WGS sequence"/>
</dbReference>
<proteinExistence type="predicted"/>
<keyword evidence="2" id="KW-1185">Reference proteome</keyword>
<organism evidence="1 2">
    <name type="scientific">Nemania bipapillata</name>
    <dbReference type="NCBI Taxonomy" id="110536"/>
    <lineage>
        <taxon>Eukaryota</taxon>
        <taxon>Fungi</taxon>
        <taxon>Dikarya</taxon>
        <taxon>Ascomycota</taxon>
        <taxon>Pezizomycotina</taxon>
        <taxon>Sordariomycetes</taxon>
        <taxon>Xylariomycetidae</taxon>
        <taxon>Xylariales</taxon>
        <taxon>Xylariaceae</taxon>
        <taxon>Nemania</taxon>
    </lineage>
</organism>
<evidence type="ECO:0000313" key="2">
    <source>
        <dbReference type="Proteomes" id="UP001153334"/>
    </source>
</evidence>
<name>A0ACC2IJ37_9PEZI</name>